<evidence type="ECO:0000256" key="3">
    <source>
        <dbReference type="PIRSR" id="PIRSR000390-2"/>
    </source>
</evidence>
<keyword evidence="3 4" id="KW-0663">Pyridoxal phosphate</keyword>
<gene>
    <name evidence="5" type="ORF">HMPREF9696_01841</name>
</gene>
<dbReference type="SUPFAM" id="SSF53383">
    <property type="entry name" value="PLP-dependent transferases"/>
    <property type="match status" value="1"/>
</dbReference>
<comment type="caution">
    <text evidence="5">The sequence shown here is derived from an EMBL/GenBank/DDBJ whole genome shotgun (WGS) entry which is preliminary data.</text>
</comment>
<feature type="active site" description="Proton acceptor" evidence="2">
    <location>
        <position position="193"/>
    </location>
</feature>
<dbReference type="GO" id="GO:0000271">
    <property type="term" value="P:polysaccharide biosynthetic process"/>
    <property type="evidence" value="ECO:0007669"/>
    <property type="project" value="TreeGrafter"/>
</dbReference>
<dbReference type="InterPro" id="IPR015421">
    <property type="entry name" value="PyrdxlP-dep_Trfase_major"/>
</dbReference>
<comment type="similarity">
    <text evidence="1 4">Belongs to the DegT/DnrJ/EryC1 family.</text>
</comment>
<sequence length="394" mass="43502">MNKITERMTEAPKRVVQIALPSTGEEEWLAVREPLQSGWLTQGPRVAAFEKAFAERHEVPHALATTSCTTALHLALVAFGIGPGDEVIVPAFTWVATANSVLYCGATPVICDVDPVTYNIDPKSAGAKVTARTKAVIPVHLFGLCADIDSLRSALPPHVVIFEDAACAAGAHYKGRPAGTLGVAGCFSFHPRKSITTGEGGMLTMSDNNLAVRAQILRNHGASISEEQRHLGAQPYLLPAFDELGFNYRMTDVQAAIGLVQLAKLDSFIDERDVWARYYREQLSDIDWLRHPVAPNDGRHAWQAYVTTVDPARSPLPRNEIMAWLHEMGVATRPGTHAIHMLGYYQKTFGCRDDDFPAARDCERNTMAIPLHNRMNEDDYKYVVDCIKRIDKAR</sequence>
<organism evidence="5 6">
    <name type="scientific">Afipia clevelandensis ATCC 49720</name>
    <dbReference type="NCBI Taxonomy" id="883079"/>
    <lineage>
        <taxon>Bacteria</taxon>
        <taxon>Pseudomonadati</taxon>
        <taxon>Pseudomonadota</taxon>
        <taxon>Alphaproteobacteria</taxon>
        <taxon>Hyphomicrobiales</taxon>
        <taxon>Nitrobacteraceae</taxon>
        <taxon>Afipia</taxon>
    </lineage>
</organism>
<evidence type="ECO:0000256" key="1">
    <source>
        <dbReference type="ARBA" id="ARBA00037999"/>
    </source>
</evidence>
<dbReference type="CDD" id="cd00616">
    <property type="entry name" value="AHBA_syn"/>
    <property type="match status" value="1"/>
</dbReference>
<evidence type="ECO:0008006" key="7">
    <source>
        <dbReference type="Google" id="ProtNLM"/>
    </source>
</evidence>
<dbReference type="InterPro" id="IPR015424">
    <property type="entry name" value="PyrdxlP-dep_Trfase"/>
</dbReference>
<dbReference type="Gene3D" id="3.90.1150.10">
    <property type="entry name" value="Aspartate Aminotransferase, domain 1"/>
    <property type="match status" value="1"/>
</dbReference>
<evidence type="ECO:0000313" key="6">
    <source>
        <dbReference type="Proteomes" id="UP000001095"/>
    </source>
</evidence>
<dbReference type="RefSeq" id="WP_002712707.1">
    <property type="nucleotide sequence ID" value="NZ_KB375281.1"/>
</dbReference>
<dbReference type="PIRSF" id="PIRSF000390">
    <property type="entry name" value="PLP_StrS"/>
    <property type="match status" value="1"/>
</dbReference>
<dbReference type="GO" id="GO:0030170">
    <property type="term" value="F:pyridoxal phosphate binding"/>
    <property type="evidence" value="ECO:0007669"/>
    <property type="project" value="TreeGrafter"/>
</dbReference>
<dbReference type="EMBL" id="AGWY01000008">
    <property type="protein sequence ID" value="EKS35629.1"/>
    <property type="molecule type" value="Genomic_DNA"/>
</dbReference>
<proteinExistence type="inferred from homology"/>
<dbReference type="GO" id="GO:0008483">
    <property type="term" value="F:transaminase activity"/>
    <property type="evidence" value="ECO:0007669"/>
    <property type="project" value="TreeGrafter"/>
</dbReference>
<keyword evidence="6" id="KW-1185">Reference proteome</keyword>
<dbReference type="PANTHER" id="PTHR30244">
    <property type="entry name" value="TRANSAMINASE"/>
    <property type="match status" value="1"/>
</dbReference>
<dbReference type="AlphaFoldDB" id="K8P4G8"/>
<reference evidence="5 6" key="1">
    <citation type="submission" date="2012-04" db="EMBL/GenBank/DDBJ databases">
        <title>The Genome Sequence of Afipia clevelandensis ATCC 49720.</title>
        <authorList>
            <consortium name="The Broad Institute Genome Sequencing Platform"/>
            <person name="Earl A."/>
            <person name="Ward D."/>
            <person name="Feldgarden M."/>
            <person name="Gevers D."/>
            <person name="Huys G."/>
            <person name="Walker B."/>
            <person name="Young S.K."/>
            <person name="Zeng Q."/>
            <person name="Gargeya S."/>
            <person name="Fitzgerald M."/>
            <person name="Haas B."/>
            <person name="Abouelleil A."/>
            <person name="Alvarado L."/>
            <person name="Arachchi H.M."/>
            <person name="Berlin A."/>
            <person name="Chapman S.B."/>
            <person name="Goldberg J."/>
            <person name="Griggs A."/>
            <person name="Gujja S."/>
            <person name="Hansen M."/>
            <person name="Howarth C."/>
            <person name="Imamovic A."/>
            <person name="Larimer J."/>
            <person name="McCowen C."/>
            <person name="Montmayeur A."/>
            <person name="Murphy C."/>
            <person name="Neiman D."/>
            <person name="Pearson M."/>
            <person name="Priest M."/>
            <person name="Roberts A."/>
            <person name="Saif S."/>
            <person name="Shea T."/>
            <person name="Sisk P."/>
            <person name="Sykes S."/>
            <person name="Wortman J."/>
            <person name="Nusbaum C."/>
            <person name="Birren B."/>
        </authorList>
    </citation>
    <scope>NUCLEOTIDE SEQUENCE [LARGE SCALE GENOMIC DNA]</scope>
    <source>
        <strain evidence="5 6">ATCC 49720</strain>
    </source>
</reference>
<evidence type="ECO:0000313" key="5">
    <source>
        <dbReference type="EMBL" id="EKS35629.1"/>
    </source>
</evidence>
<dbReference type="Pfam" id="PF01041">
    <property type="entry name" value="DegT_DnrJ_EryC1"/>
    <property type="match status" value="1"/>
</dbReference>
<evidence type="ECO:0000256" key="2">
    <source>
        <dbReference type="PIRSR" id="PIRSR000390-1"/>
    </source>
</evidence>
<dbReference type="InterPro" id="IPR015422">
    <property type="entry name" value="PyrdxlP-dep_Trfase_small"/>
</dbReference>
<feature type="modified residue" description="N6-(pyridoxal phosphate)lysine" evidence="3">
    <location>
        <position position="193"/>
    </location>
</feature>
<dbReference type="HOGENOM" id="CLU_033332_7_2_5"/>
<accession>K8P4G8</accession>
<dbReference type="Proteomes" id="UP000001095">
    <property type="component" value="Unassembled WGS sequence"/>
</dbReference>
<protein>
    <recommendedName>
        <fullName evidence="7">Perosamine synthetase</fullName>
    </recommendedName>
</protein>
<dbReference type="PANTHER" id="PTHR30244:SF34">
    <property type="entry name" value="DTDP-4-AMINO-4,6-DIDEOXYGALACTOSE TRANSAMINASE"/>
    <property type="match status" value="1"/>
</dbReference>
<dbReference type="Gene3D" id="3.40.640.10">
    <property type="entry name" value="Type I PLP-dependent aspartate aminotransferase-like (Major domain)"/>
    <property type="match status" value="1"/>
</dbReference>
<evidence type="ECO:0000256" key="4">
    <source>
        <dbReference type="RuleBase" id="RU004508"/>
    </source>
</evidence>
<dbReference type="PATRIC" id="fig|883079.3.peg.1868"/>
<dbReference type="InterPro" id="IPR000653">
    <property type="entry name" value="DegT/StrS_aminotransferase"/>
</dbReference>
<name>K8P4G8_9BRAD</name>